<dbReference type="SUPFAM" id="SSF50475">
    <property type="entry name" value="FMN-binding split barrel"/>
    <property type="match status" value="1"/>
</dbReference>
<evidence type="ECO:0000313" key="4">
    <source>
        <dbReference type="Proteomes" id="UP000236919"/>
    </source>
</evidence>
<organism evidence="3 4">
    <name type="scientific">Bosea psychrotolerans</name>
    <dbReference type="NCBI Taxonomy" id="1871628"/>
    <lineage>
        <taxon>Bacteria</taxon>
        <taxon>Pseudomonadati</taxon>
        <taxon>Pseudomonadota</taxon>
        <taxon>Alphaproteobacteria</taxon>
        <taxon>Hyphomicrobiales</taxon>
        <taxon>Boseaceae</taxon>
        <taxon>Bosea</taxon>
    </lineage>
</organism>
<dbReference type="RefSeq" id="WP_103720770.1">
    <property type="nucleotide sequence ID" value="NZ_PQFZ01000020.1"/>
</dbReference>
<keyword evidence="1" id="KW-0560">Oxidoreductase</keyword>
<feature type="domain" description="Flavin reductase like" evidence="2">
    <location>
        <begin position="21"/>
        <end position="164"/>
    </location>
</feature>
<dbReference type="InterPro" id="IPR012349">
    <property type="entry name" value="Split_barrel_FMN-bd"/>
</dbReference>
<dbReference type="Pfam" id="PF01613">
    <property type="entry name" value="Flavin_Reduct"/>
    <property type="match status" value="1"/>
</dbReference>
<keyword evidence="4" id="KW-1185">Reference proteome</keyword>
<dbReference type="PANTHER" id="PTHR30466">
    <property type="entry name" value="FLAVIN REDUCTASE"/>
    <property type="match status" value="1"/>
</dbReference>
<dbReference type="InterPro" id="IPR002563">
    <property type="entry name" value="Flavin_Rdtase-like_dom"/>
</dbReference>
<comment type="caution">
    <text evidence="3">The sequence shown here is derived from an EMBL/GenBank/DDBJ whole genome shotgun (WGS) entry which is preliminary data.</text>
</comment>
<dbReference type="SMART" id="SM00903">
    <property type="entry name" value="Flavin_Reduct"/>
    <property type="match status" value="1"/>
</dbReference>
<dbReference type="AlphaFoldDB" id="A0A2S4LXS5"/>
<dbReference type="Gene3D" id="3.90.79.10">
    <property type="entry name" value="Nucleoside Triphosphate Pyrophosphohydrolase"/>
    <property type="match status" value="1"/>
</dbReference>
<dbReference type="Proteomes" id="UP000236919">
    <property type="component" value="Unassembled WGS sequence"/>
</dbReference>
<evidence type="ECO:0000259" key="2">
    <source>
        <dbReference type="SMART" id="SM00903"/>
    </source>
</evidence>
<protein>
    <submittedName>
        <fullName evidence="3">Flavin reductase (DIM6/NTAB) family NADH-FMN oxidoreductase RutF</fullName>
    </submittedName>
</protein>
<proteinExistence type="predicted"/>
<dbReference type="GO" id="GO:0042602">
    <property type="term" value="F:riboflavin reductase (NADPH) activity"/>
    <property type="evidence" value="ECO:0007669"/>
    <property type="project" value="TreeGrafter"/>
</dbReference>
<name>A0A2S4LXS5_9HYPH</name>
<dbReference type="GO" id="GO:0010181">
    <property type="term" value="F:FMN binding"/>
    <property type="evidence" value="ECO:0007669"/>
    <property type="project" value="InterPro"/>
</dbReference>
<gene>
    <name evidence="3" type="ORF">CYD53_12059</name>
</gene>
<reference evidence="3 4" key="1">
    <citation type="submission" date="2018-01" db="EMBL/GenBank/DDBJ databases">
        <title>Genomic Encyclopedia of Type Strains, Phase III (KMG-III): the genomes of soil and plant-associated and newly described type strains.</title>
        <authorList>
            <person name="Whitman W."/>
        </authorList>
    </citation>
    <scope>NUCLEOTIDE SEQUENCE [LARGE SCALE GENOMIC DNA]</scope>
    <source>
        <strain evidence="3 4">1131</strain>
    </source>
</reference>
<evidence type="ECO:0000256" key="1">
    <source>
        <dbReference type="ARBA" id="ARBA00023002"/>
    </source>
</evidence>
<evidence type="ECO:0000313" key="3">
    <source>
        <dbReference type="EMBL" id="POR47169.1"/>
    </source>
</evidence>
<dbReference type="PANTHER" id="PTHR30466:SF1">
    <property type="entry name" value="FMN REDUCTASE (NADH) RUTF"/>
    <property type="match status" value="1"/>
</dbReference>
<dbReference type="InterPro" id="IPR050268">
    <property type="entry name" value="NADH-dep_flavin_reductase"/>
</dbReference>
<dbReference type="EMBL" id="PQFZ01000020">
    <property type="protein sequence ID" value="POR47169.1"/>
    <property type="molecule type" value="Genomic_DNA"/>
</dbReference>
<dbReference type="Gene3D" id="2.30.110.10">
    <property type="entry name" value="Electron Transport, Fmn-binding Protein, Chain A"/>
    <property type="match status" value="1"/>
</dbReference>
<dbReference type="OrthoDB" id="9792858at2"/>
<dbReference type="GO" id="GO:0006208">
    <property type="term" value="P:pyrimidine nucleobase catabolic process"/>
    <property type="evidence" value="ECO:0007669"/>
    <property type="project" value="TreeGrafter"/>
</dbReference>
<sequence length="326" mass="35028">MLAAATNAPNTIDPVALRRALGTFVTGVTIITTRDADGAPRGMTANSFTSVSLDPPLLLVCVGKGAHSFAAFNSSPAFAVNLLHEGQIDVSNLFASKAANKFDTVSHDRIHTGSPVLTDCLTWFDCTVHRRVNAGDHVVLIGEIQAFGTSPSPPLGFCRGRYANVKDPLPPGWLASHGMIVGYLIEADGHLLLRSDGKGGWVLPTAMRRIADNELKLDGGDALTLVPDDTFLYSVFDVSDGDPGYLIYRARLAQDVSSAPLSAGLKFFPVDQLPYDQIPTREISAMLRRYVRESASKRFGIYMDSNDGGRLAMVGEAQPWALPPQS</sequence>
<accession>A0A2S4LXS5</accession>